<proteinExistence type="inferred from homology"/>
<feature type="binding site" evidence="6">
    <location>
        <position position="114"/>
    </location>
    <ligand>
        <name>S-adenosyl-L-methionine</name>
        <dbReference type="ChEBI" id="CHEBI:59789"/>
    </ligand>
</feature>
<feature type="binding site" evidence="6">
    <location>
        <begin position="68"/>
        <end position="70"/>
    </location>
    <ligand>
        <name>S-adenosyl-L-methionine</name>
        <dbReference type="ChEBI" id="CHEBI:59789"/>
    </ligand>
</feature>
<dbReference type="InterPro" id="IPR023397">
    <property type="entry name" value="SAM-dep_MeTrfase_MraW_recog"/>
</dbReference>
<name>M6VKZ0_9LEPT</name>
<dbReference type="GO" id="GO:0070475">
    <property type="term" value="P:rRNA base methylation"/>
    <property type="evidence" value="ECO:0007669"/>
    <property type="project" value="UniProtKB-UniRule"/>
</dbReference>
<evidence type="ECO:0000256" key="4">
    <source>
        <dbReference type="ARBA" id="ARBA00022679"/>
    </source>
</evidence>
<organism evidence="7 8">
    <name type="scientific">Leptospira noguchii</name>
    <dbReference type="NCBI Taxonomy" id="28182"/>
    <lineage>
        <taxon>Bacteria</taxon>
        <taxon>Pseudomonadati</taxon>
        <taxon>Spirochaetota</taxon>
        <taxon>Spirochaetia</taxon>
        <taxon>Leptospirales</taxon>
        <taxon>Leptospiraceae</taxon>
        <taxon>Leptospira</taxon>
    </lineage>
</organism>
<dbReference type="NCBIfam" id="TIGR00006">
    <property type="entry name" value="16S rRNA (cytosine(1402)-N(4))-methyltransferase RsmH"/>
    <property type="match status" value="1"/>
</dbReference>
<evidence type="ECO:0000256" key="3">
    <source>
        <dbReference type="ARBA" id="ARBA00022603"/>
    </source>
</evidence>
<keyword evidence="4 6" id="KW-0808">Transferase</keyword>
<dbReference type="Proteomes" id="UP000012112">
    <property type="component" value="Unassembled WGS sequence"/>
</dbReference>
<dbReference type="AlphaFoldDB" id="M6VKZ0"/>
<accession>M6VKZ0</accession>
<evidence type="ECO:0000313" key="7">
    <source>
        <dbReference type="EMBL" id="EMO53754.1"/>
    </source>
</evidence>
<evidence type="ECO:0000256" key="6">
    <source>
        <dbReference type="HAMAP-Rule" id="MF_01007"/>
    </source>
</evidence>
<comment type="subcellular location">
    <subcellularLocation>
        <location evidence="6">Cytoplasm</location>
    </subcellularLocation>
</comment>
<dbReference type="Gene3D" id="1.10.150.170">
    <property type="entry name" value="Putative methyltransferase TM0872, insert domain"/>
    <property type="match status" value="1"/>
</dbReference>
<dbReference type="PANTHER" id="PTHR11265:SF0">
    <property type="entry name" value="12S RRNA N4-METHYLCYTIDINE METHYLTRANSFERASE"/>
    <property type="match status" value="1"/>
</dbReference>
<dbReference type="Gene3D" id="3.40.50.150">
    <property type="entry name" value="Vaccinia Virus protein VP39"/>
    <property type="match status" value="1"/>
</dbReference>
<protein>
    <recommendedName>
        <fullName evidence="6">Ribosomal RNA small subunit methyltransferase H</fullName>
        <ecNumber evidence="6">2.1.1.199</ecNumber>
    </recommendedName>
    <alternativeName>
        <fullName evidence="6">16S rRNA m(4)C1402 methyltransferase</fullName>
    </alternativeName>
    <alternativeName>
        <fullName evidence="6">rRNA (cytosine-N(4)-)-methyltransferase RsmH</fullName>
    </alternativeName>
</protein>
<dbReference type="InterPro" id="IPR002903">
    <property type="entry name" value="RsmH"/>
</dbReference>
<dbReference type="SUPFAM" id="SSF53335">
    <property type="entry name" value="S-adenosyl-L-methionine-dependent methyltransferases"/>
    <property type="match status" value="1"/>
</dbReference>
<reference evidence="7 8" key="1">
    <citation type="submission" date="2013-01" db="EMBL/GenBank/DDBJ databases">
        <authorList>
            <person name="Harkins D.M."/>
            <person name="Durkin A.S."/>
            <person name="Brinkac L.M."/>
            <person name="Haft D.H."/>
            <person name="Selengut J.D."/>
            <person name="Sanka R."/>
            <person name="DePew J."/>
            <person name="Purushe J."/>
            <person name="Matthias M.A."/>
            <person name="Vinetz J.M."/>
            <person name="Sutton G.G."/>
            <person name="Nierman W.C."/>
            <person name="Fouts D.E."/>
        </authorList>
    </citation>
    <scope>NUCLEOTIDE SEQUENCE [LARGE SCALE GENOMIC DNA]</scope>
    <source>
        <strain evidence="7 8">HAI1536</strain>
    </source>
</reference>
<feature type="binding site" evidence="6">
    <location>
        <position position="87"/>
    </location>
    <ligand>
        <name>S-adenosyl-L-methionine</name>
        <dbReference type="ChEBI" id="CHEBI:59789"/>
    </ligand>
</feature>
<dbReference type="Pfam" id="PF01795">
    <property type="entry name" value="Methyltransf_5"/>
    <property type="match status" value="1"/>
</dbReference>
<dbReference type="HAMAP" id="MF_01007">
    <property type="entry name" value="16SrRNA_methyltr_H"/>
    <property type="match status" value="1"/>
</dbReference>
<dbReference type="EC" id="2.1.1.199" evidence="6"/>
<dbReference type="InterPro" id="IPR029063">
    <property type="entry name" value="SAM-dependent_MTases_sf"/>
</dbReference>
<feature type="binding site" evidence="6">
    <location>
        <position position="137"/>
    </location>
    <ligand>
        <name>S-adenosyl-L-methionine</name>
        <dbReference type="ChEBI" id="CHEBI:59789"/>
    </ligand>
</feature>
<keyword evidence="2 6" id="KW-0698">rRNA processing</keyword>
<gene>
    <name evidence="6 7" type="primary">rsmH</name>
    <name evidence="7" type="ORF">LEP1GSC172_1222</name>
</gene>
<dbReference type="EMBL" id="AKWD02000040">
    <property type="protein sequence ID" value="EMO53754.1"/>
    <property type="molecule type" value="Genomic_DNA"/>
</dbReference>
<comment type="function">
    <text evidence="6">Specifically methylates the N4 position of cytidine in position 1402 (C1402) of 16S rRNA.</text>
</comment>
<evidence type="ECO:0000256" key="5">
    <source>
        <dbReference type="ARBA" id="ARBA00022691"/>
    </source>
</evidence>
<dbReference type="SUPFAM" id="SSF81799">
    <property type="entry name" value="Putative methyltransferase TM0872, insert domain"/>
    <property type="match status" value="1"/>
</dbReference>
<feature type="binding site" evidence="6">
    <location>
        <position position="144"/>
    </location>
    <ligand>
        <name>S-adenosyl-L-methionine</name>
        <dbReference type="ChEBI" id="CHEBI:59789"/>
    </ligand>
</feature>
<dbReference type="GO" id="GO:0071424">
    <property type="term" value="F:rRNA (cytosine-N4-)-methyltransferase activity"/>
    <property type="evidence" value="ECO:0007669"/>
    <property type="project" value="UniProtKB-UniRule"/>
</dbReference>
<comment type="caution">
    <text evidence="7">The sequence shown here is derived from an EMBL/GenBank/DDBJ whole genome shotgun (WGS) entry which is preliminary data.</text>
</comment>
<dbReference type="PANTHER" id="PTHR11265">
    <property type="entry name" value="S-ADENOSYL-METHYLTRANSFERASE MRAW"/>
    <property type="match status" value="1"/>
</dbReference>
<evidence type="ECO:0000256" key="1">
    <source>
        <dbReference type="ARBA" id="ARBA00010396"/>
    </source>
</evidence>
<sequence length="347" mass="39984">MRISTDLTVNYNFNQSESPCRIITLEKNGTNLEPVHYSVQAKEILQIFKENFQKEDPVLFLDGTAGEGGHSFLFLKEFPKSKILLCDRDPIMLSRALARLSDFSERIISIQTNFSEIDQNLLNSYGIDQTPQGILLDLGISTFHLFHSGRGFSFRESEPLDMRLNPNSGQSAEEILNTYPKDRLMNIFYKYGEERWSKKIAEVIIETRKQNSISTTSELANLISKIIPRKFWPPGRHPATRIFQALRIEVNQELAHIEKGLGSLLNLLRFGGVIQVISFHSLEDRIVKNSFRDYAKQNDFELITKKPILPSEEEINENPASRSAKLRVLRKTKSVDKKYRNKNFEEE</sequence>
<keyword evidence="3 6" id="KW-0489">Methyltransferase</keyword>
<comment type="similarity">
    <text evidence="1 6">Belongs to the methyltransferase superfamily. RsmH family.</text>
</comment>
<evidence type="ECO:0000313" key="8">
    <source>
        <dbReference type="Proteomes" id="UP000012112"/>
    </source>
</evidence>
<evidence type="ECO:0000256" key="2">
    <source>
        <dbReference type="ARBA" id="ARBA00022552"/>
    </source>
</evidence>
<dbReference type="GO" id="GO:0005737">
    <property type="term" value="C:cytoplasm"/>
    <property type="evidence" value="ECO:0007669"/>
    <property type="project" value="UniProtKB-SubCell"/>
</dbReference>
<keyword evidence="6" id="KW-0963">Cytoplasm</keyword>
<dbReference type="PIRSF" id="PIRSF004486">
    <property type="entry name" value="MraW"/>
    <property type="match status" value="1"/>
</dbReference>
<keyword evidence="5 6" id="KW-0949">S-adenosyl-L-methionine</keyword>
<comment type="catalytic activity">
    <reaction evidence="6">
        <text>cytidine(1402) in 16S rRNA + S-adenosyl-L-methionine = N(4)-methylcytidine(1402) in 16S rRNA + S-adenosyl-L-homocysteine + H(+)</text>
        <dbReference type="Rhea" id="RHEA:42928"/>
        <dbReference type="Rhea" id="RHEA-COMP:10286"/>
        <dbReference type="Rhea" id="RHEA-COMP:10287"/>
        <dbReference type="ChEBI" id="CHEBI:15378"/>
        <dbReference type="ChEBI" id="CHEBI:57856"/>
        <dbReference type="ChEBI" id="CHEBI:59789"/>
        <dbReference type="ChEBI" id="CHEBI:74506"/>
        <dbReference type="ChEBI" id="CHEBI:82748"/>
        <dbReference type="EC" id="2.1.1.199"/>
    </reaction>
</comment>
<dbReference type="STRING" id="28182.GCA_001568325_00806"/>